<dbReference type="NCBIfam" id="TIGR02226">
    <property type="entry name" value="two_anch"/>
    <property type="match status" value="1"/>
</dbReference>
<dbReference type="KEGG" id="hbs:IPV69_26510"/>
<evidence type="ECO:0000256" key="1">
    <source>
        <dbReference type="SAM" id="Phobius"/>
    </source>
</evidence>
<feature type="domain" description="Aerotolerance regulator N-terminal" evidence="2">
    <location>
        <begin position="4"/>
        <end position="79"/>
    </location>
</feature>
<dbReference type="InterPro" id="IPR024163">
    <property type="entry name" value="Aerotolerance_reg_N"/>
</dbReference>
<keyword evidence="1" id="KW-0812">Transmembrane</keyword>
<evidence type="ECO:0000313" key="4">
    <source>
        <dbReference type="Proteomes" id="UP000593765"/>
    </source>
</evidence>
<sequence length="713" mass="76223">MSGLTFLFSAALWALPLAGLPVLLHLLFRRKSQVVPFPTLRFVRASMQQTAARKKIRRWLLLLLRAVALLALIWAVAQPALMPSDVWASRGGNSAAAVIVVDTSYSMQLAADGSTLAGRADRTVRELLAGQLRGMKVAILRSQAAPADLADTTELQSQETFRDAATIQWSAPPPQPAVTPLADRVELAARLLAQQPVDDRWLIVVSDFQNREFPRAIPEPNGVRMVLIDLHPDDVRSASIASVRLNPEQPTPGLISEAVIDVAGRPRDARQVNVVSRSLDLEGGATHPPAPANLDDGGRARLRIPLAIPPAGFVAVEASLTSEQPLPWARSRRLLLQVPPRQNTAILDSPGMDDVTRRIELAMDPGGGRADAWPLSVRRASGLPADANVAVAVISDWPSVERARQLRDFAAAGNTVILFLRPGLEASWADLPQPQRDALSAILPGVPTAALLRSSTYTAAIASPADPVLDGLTDERFQIGGITARRLLPFDVLSPGAQPILNVADAATGGAGARPAGLLFRRSISGNASQAGTVFTFATLPDKRYSTLHLHPTFPPMLVQMALRPPTQSDATNVELGTPLTLSDARYLKYPELRLEGPGGTTTNVRPTTQDGRKVFRADPSDIAGLYTWRNPADDRAVAMANVQYPAAEADLSYTPAGKLLATGSSAVVVRSLGELADKFSALSQPVPQWQLPLAIVMALLCVEAFVGSAPRG</sequence>
<dbReference type="PANTHER" id="PTHR37464:SF1">
    <property type="entry name" value="BLL2463 PROTEIN"/>
    <property type="match status" value="1"/>
</dbReference>
<feature type="transmembrane region" description="Helical" evidence="1">
    <location>
        <begin position="6"/>
        <end position="28"/>
    </location>
</feature>
<gene>
    <name evidence="3" type="ORF">IPV69_26510</name>
</gene>
<keyword evidence="1" id="KW-1133">Transmembrane helix</keyword>
<evidence type="ECO:0000313" key="3">
    <source>
        <dbReference type="EMBL" id="QOV89698.1"/>
    </source>
</evidence>
<dbReference type="AlphaFoldDB" id="A0A7M2WVZ6"/>
<dbReference type="EMBL" id="CP063458">
    <property type="protein sequence ID" value="QOV89698.1"/>
    <property type="molecule type" value="Genomic_DNA"/>
</dbReference>
<proteinExistence type="predicted"/>
<keyword evidence="1" id="KW-0472">Membrane</keyword>
<reference evidence="3 4" key="1">
    <citation type="submission" date="2020-10" db="EMBL/GenBank/DDBJ databases">
        <title>Wide distribution of Phycisphaera-like planctomycetes from WD2101 soil group in peatlands and genome analysis of the first cultivated representative.</title>
        <authorList>
            <person name="Dedysh S.N."/>
            <person name="Beletsky A.V."/>
            <person name="Ivanova A."/>
            <person name="Kulichevskaya I.S."/>
            <person name="Suzina N.E."/>
            <person name="Philippov D.A."/>
            <person name="Rakitin A.L."/>
            <person name="Mardanov A.V."/>
            <person name="Ravin N.V."/>
        </authorList>
    </citation>
    <scope>NUCLEOTIDE SEQUENCE [LARGE SCALE GENOMIC DNA]</scope>
    <source>
        <strain evidence="3 4">M1803</strain>
    </source>
</reference>
<protein>
    <submittedName>
        <fullName evidence="3">BatA domain-containing protein</fullName>
    </submittedName>
</protein>
<dbReference type="Pfam" id="PF07584">
    <property type="entry name" value="BatA"/>
    <property type="match status" value="1"/>
</dbReference>
<evidence type="ECO:0000259" key="2">
    <source>
        <dbReference type="Pfam" id="PF07584"/>
    </source>
</evidence>
<dbReference type="InterPro" id="IPR011933">
    <property type="entry name" value="Double_TM_dom"/>
</dbReference>
<dbReference type="Proteomes" id="UP000593765">
    <property type="component" value="Chromosome"/>
</dbReference>
<keyword evidence="4" id="KW-1185">Reference proteome</keyword>
<dbReference type="RefSeq" id="WP_206292751.1">
    <property type="nucleotide sequence ID" value="NZ_CP063458.1"/>
</dbReference>
<organism evidence="3 4">
    <name type="scientific">Humisphaera borealis</name>
    <dbReference type="NCBI Taxonomy" id="2807512"/>
    <lineage>
        <taxon>Bacteria</taxon>
        <taxon>Pseudomonadati</taxon>
        <taxon>Planctomycetota</taxon>
        <taxon>Phycisphaerae</taxon>
        <taxon>Tepidisphaerales</taxon>
        <taxon>Tepidisphaeraceae</taxon>
        <taxon>Humisphaera</taxon>
    </lineage>
</organism>
<accession>A0A7M2WVZ6</accession>
<dbReference type="PANTHER" id="PTHR37464">
    <property type="entry name" value="BLL2463 PROTEIN"/>
    <property type="match status" value="1"/>
</dbReference>
<feature type="transmembrane region" description="Helical" evidence="1">
    <location>
        <begin position="59"/>
        <end position="77"/>
    </location>
</feature>
<name>A0A7M2WVZ6_9BACT</name>